<comment type="catalytic activity">
    <reaction evidence="1">
        <text>ATP + protein L-histidine = ADP + protein N-phospho-L-histidine.</text>
        <dbReference type="EC" id="2.7.13.3"/>
    </reaction>
</comment>
<keyword evidence="3 4" id="KW-0597">Phosphoprotein</keyword>
<dbReference type="CDD" id="cd19920">
    <property type="entry name" value="REC_PA4781-like"/>
    <property type="match status" value="1"/>
</dbReference>
<dbReference type="InterPro" id="IPR001789">
    <property type="entry name" value="Sig_transdc_resp-reg_receiver"/>
</dbReference>
<dbReference type="PANTHER" id="PTHR43547:SF2">
    <property type="entry name" value="HYBRID SIGNAL TRANSDUCTION HISTIDINE KINASE C"/>
    <property type="match status" value="1"/>
</dbReference>
<accession>A0ABV6IH87</accession>
<feature type="domain" description="Response regulatory" evidence="6">
    <location>
        <begin position="150"/>
        <end position="265"/>
    </location>
</feature>
<dbReference type="PROSITE" id="PS50110">
    <property type="entry name" value="RESPONSE_REGULATORY"/>
    <property type="match status" value="2"/>
</dbReference>
<dbReference type="CDD" id="cd00075">
    <property type="entry name" value="HATPase"/>
    <property type="match status" value="1"/>
</dbReference>
<dbReference type="PANTHER" id="PTHR43547">
    <property type="entry name" value="TWO-COMPONENT HISTIDINE KINASE"/>
    <property type="match status" value="1"/>
</dbReference>
<dbReference type="SUPFAM" id="SSF55874">
    <property type="entry name" value="ATPase domain of HSP90 chaperone/DNA topoisomerase II/histidine kinase"/>
    <property type="match status" value="1"/>
</dbReference>
<dbReference type="SMART" id="SM00387">
    <property type="entry name" value="HATPase_c"/>
    <property type="match status" value="1"/>
</dbReference>
<protein>
    <recommendedName>
        <fullName evidence="2">histidine kinase</fullName>
        <ecNumber evidence="2">2.7.13.3</ecNumber>
    </recommendedName>
</protein>
<dbReference type="Gene3D" id="3.40.50.2300">
    <property type="match status" value="2"/>
</dbReference>
<dbReference type="EC" id="2.7.13.3" evidence="2"/>
<feature type="domain" description="Response regulatory" evidence="6">
    <location>
        <begin position="6"/>
        <end position="123"/>
    </location>
</feature>
<dbReference type="Gene3D" id="3.30.565.10">
    <property type="entry name" value="Histidine kinase-like ATPase, C-terminal domain"/>
    <property type="match status" value="1"/>
</dbReference>
<sequence length="515" mass="57194">MTDFCEILVVDDISAIRDIIVQQLKALAYSKIQIATNGEEAMRLLKVLTPKLIITDWSMPVMSGLELLLAVRRDPRLSSIPVIIVSAEMQRDYVMQAIQAGVSDFLFKPFKPDELARKVRNALTNSYHKLSSSDNNAEAVANKPENKRPTVLVVDDTPFNLRMVAGLLQDQYQIKVSANGLKAISVCQAAPPDLVLLDVMMPEIDGFEVCRRLKNDPRTAHVPIIFLTAIGEADKIAQGFNLGAVDYVTKPIDPVILKARVAAAIRISLNHEHMREKYDLLMENSRLREEVERIAHHDIKNPLAIILGHTATFSEDSTLTEEQRGKIKIIEQSTYDILQLIDLSSDLLKIEQGRYVLQTKRVDLNALIQRVCEENQKIFASKGVVIEAKFVNNSVQDDSAQADAMEHVQLQGEQLLLYSMLHNLLKNGAEASHAGDYVLCELIVGEVIEIRIHNPGRVPAAVEARFFEKYVSHGKVGGTGLGTYSAKLIAEAHGGTVSMKSSDEDGTTVTLRFPR</sequence>
<dbReference type="InterPro" id="IPR036097">
    <property type="entry name" value="HisK_dim/P_sf"/>
</dbReference>
<organism evidence="7 8">
    <name type="scientific">Undibacterium danionis</name>
    <dbReference type="NCBI Taxonomy" id="1812100"/>
    <lineage>
        <taxon>Bacteria</taxon>
        <taxon>Pseudomonadati</taxon>
        <taxon>Pseudomonadota</taxon>
        <taxon>Betaproteobacteria</taxon>
        <taxon>Burkholderiales</taxon>
        <taxon>Oxalobacteraceae</taxon>
        <taxon>Undibacterium</taxon>
    </lineage>
</organism>
<proteinExistence type="predicted"/>
<dbReference type="InterPro" id="IPR003594">
    <property type="entry name" value="HATPase_dom"/>
</dbReference>
<name>A0ABV6IH87_9BURK</name>
<evidence type="ECO:0000256" key="4">
    <source>
        <dbReference type="PROSITE-ProRule" id="PRU00169"/>
    </source>
</evidence>
<dbReference type="CDD" id="cd00082">
    <property type="entry name" value="HisKA"/>
    <property type="match status" value="1"/>
</dbReference>
<keyword evidence="8" id="KW-1185">Reference proteome</keyword>
<evidence type="ECO:0000259" key="6">
    <source>
        <dbReference type="PROSITE" id="PS50110"/>
    </source>
</evidence>
<dbReference type="PROSITE" id="PS50109">
    <property type="entry name" value="HIS_KIN"/>
    <property type="match status" value="1"/>
</dbReference>
<feature type="domain" description="Histidine kinase" evidence="5">
    <location>
        <begin position="294"/>
        <end position="515"/>
    </location>
</feature>
<dbReference type="Pfam" id="PF00072">
    <property type="entry name" value="Response_reg"/>
    <property type="match status" value="2"/>
</dbReference>
<dbReference type="RefSeq" id="WP_390213814.1">
    <property type="nucleotide sequence ID" value="NZ_JBHLXJ010000016.1"/>
</dbReference>
<evidence type="ECO:0000256" key="2">
    <source>
        <dbReference type="ARBA" id="ARBA00012438"/>
    </source>
</evidence>
<reference evidence="7 8" key="1">
    <citation type="submission" date="2024-09" db="EMBL/GenBank/DDBJ databases">
        <authorList>
            <person name="Sun Q."/>
            <person name="Mori K."/>
        </authorList>
    </citation>
    <scope>NUCLEOTIDE SEQUENCE [LARGE SCALE GENOMIC DNA]</scope>
    <source>
        <strain evidence="7 8">CCM 8677</strain>
    </source>
</reference>
<dbReference type="Proteomes" id="UP001589844">
    <property type="component" value="Unassembled WGS sequence"/>
</dbReference>
<dbReference type="EMBL" id="JBHLXJ010000016">
    <property type="protein sequence ID" value="MFC0351200.1"/>
    <property type="molecule type" value="Genomic_DNA"/>
</dbReference>
<dbReference type="InterPro" id="IPR003661">
    <property type="entry name" value="HisK_dim/P_dom"/>
</dbReference>
<dbReference type="Pfam" id="PF02518">
    <property type="entry name" value="HATPase_c"/>
    <property type="match status" value="1"/>
</dbReference>
<dbReference type="Gene3D" id="1.10.287.130">
    <property type="match status" value="1"/>
</dbReference>
<gene>
    <name evidence="7" type="ORF">ACFFJH_15380</name>
</gene>
<evidence type="ECO:0000313" key="8">
    <source>
        <dbReference type="Proteomes" id="UP001589844"/>
    </source>
</evidence>
<dbReference type="InterPro" id="IPR005467">
    <property type="entry name" value="His_kinase_dom"/>
</dbReference>
<comment type="caution">
    <text evidence="7">The sequence shown here is derived from an EMBL/GenBank/DDBJ whole genome shotgun (WGS) entry which is preliminary data.</text>
</comment>
<dbReference type="SUPFAM" id="SSF52172">
    <property type="entry name" value="CheY-like"/>
    <property type="match status" value="2"/>
</dbReference>
<feature type="modified residue" description="4-aspartylphosphate" evidence="4">
    <location>
        <position position="56"/>
    </location>
</feature>
<evidence type="ECO:0000313" key="7">
    <source>
        <dbReference type="EMBL" id="MFC0351200.1"/>
    </source>
</evidence>
<evidence type="ECO:0000256" key="1">
    <source>
        <dbReference type="ARBA" id="ARBA00000085"/>
    </source>
</evidence>
<dbReference type="InterPro" id="IPR036890">
    <property type="entry name" value="HATPase_C_sf"/>
</dbReference>
<dbReference type="SUPFAM" id="SSF47384">
    <property type="entry name" value="Homodimeric domain of signal transducing histidine kinase"/>
    <property type="match status" value="1"/>
</dbReference>
<feature type="modified residue" description="4-aspartylphosphate" evidence="4">
    <location>
        <position position="198"/>
    </location>
</feature>
<dbReference type="Pfam" id="PF00512">
    <property type="entry name" value="HisKA"/>
    <property type="match status" value="1"/>
</dbReference>
<dbReference type="InterPro" id="IPR011006">
    <property type="entry name" value="CheY-like_superfamily"/>
</dbReference>
<evidence type="ECO:0000259" key="5">
    <source>
        <dbReference type="PROSITE" id="PS50109"/>
    </source>
</evidence>
<evidence type="ECO:0000256" key="3">
    <source>
        <dbReference type="ARBA" id="ARBA00022553"/>
    </source>
</evidence>
<dbReference type="SMART" id="SM00388">
    <property type="entry name" value="HisKA"/>
    <property type="match status" value="1"/>
</dbReference>
<dbReference type="SMART" id="SM00448">
    <property type="entry name" value="REC"/>
    <property type="match status" value="2"/>
</dbReference>